<dbReference type="SUPFAM" id="SSF52047">
    <property type="entry name" value="RNI-like"/>
    <property type="match status" value="1"/>
</dbReference>
<dbReference type="EMBL" id="JAPEVG010000483">
    <property type="protein sequence ID" value="KAJ8462241.1"/>
    <property type="molecule type" value="Genomic_DNA"/>
</dbReference>
<comment type="caution">
    <text evidence="2">The sequence shown here is derived from an EMBL/GenBank/DDBJ whole genome shotgun (WGS) entry which is preliminary data.</text>
</comment>
<sequence>MPFPFKRSRQHEPAAFPRSILDAVKAFYATERREPQYKPKHRRDRTDDDRKPAAHSTRHRHVNATQAHPRAPVARRAHRITQLPTEVSHIYSAWRYIALHTPALWRRVAFREGGLAMWGQRIHRAKACTLDVQLAPYVAMSHLAYYNYVQLCMHVVLPYIHRWRSLEVRFVGYAPFLWNAALSGCCGHSSAIEAPALRELTLVYPENDDTKEYLLFNGYAPRLRRATIQGIRLAWVPSLFQNLTYLDYTHHGFTRGAQAASEVLYMLQVSAALEELRLSFPWRGDAASRYALSASFSRAVHLPRLRKLALHVDGPDIPPALTYTLPHLSLPVLRTLYLIAPPAPRHSQPPDSVFPHLRMVLKALPRLPALSHLHMAYGWLDERFLASLLALLPYPGTPHLTLTLEGPHITYPFLCNALRGAGRRIRALALIRSDKLTAEALVDVLNRLSGVRLQSATNLHPAITALYIRDCAGLDWRSLQWLTMAGVTLKVWENGREVDLRYAKAKKTRFP</sequence>
<evidence type="ECO:0000313" key="2">
    <source>
        <dbReference type="EMBL" id="KAJ8462241.1"/>
    </source>
</evidence>
<dbReference type="InterPro" id="IPR032675">
    <property type="entry name" value="LRR_dom_sf"/>
</dbReference>
<proteinExistence type="predicted"/>
<evidence type="ECO:0000313" key="3">
    <source>
        <dbReference type="Proteomes" id="UP001215151"/>
    </source>
</evidence>
<protein>
    <recommendedName>
        <fullName evidence="4">F-box domain-containing protein</fullName>
    </recommendedName>
</protein>
<feature type="region of interest" description="Disordered" evidence="1">
    <location>
        <begin position="31"/>
        <end position="75"/>
    </location>
</feature>
<gene>
    <name evidence="2" type="ORF">ONZ51_g11022</name>
</gene>
<dbReference type="Gene3D" id="3.80.10.10">
    <property type="entry name" value="Ribonuclease Inhibitor"/>
    <property type="match status" value="1"/>
</dbReference>
<dbReference type="Proteomes" id="UP001215151">
    <property type="component" value="Unassembled WGS sequence"/>
</dbReference>
<organism evidence="2 3">
    <name type="scientific">Trametes cubensis</name>
    <dbReference type="NCBI Taxonomy" id="1111947"/>
    <lineage>
        <taxon>Eukaryota</taxon>
        <taxon>Fungi</taxon>
        <taxon>Dikarya</taxon>
        <taxon>Basidiomycota</taxon>
        <taxon>Agaricomycotina</taxon>
        <taxon>Agaricomycetes</taxon>
        <taxon>Polyporales</taxon>
        <taxon>Polyporaceae</taxon>
        <taxon>Trametes</taxon>
    </lineage>
</organism>
<name>A0AAD7TIB3_9APHY</name>
<reference evidence="2" key="1">
    <citation type="submission" date="2022-11" db="EMBL/GenBank/DDBJ databases">
        <title>Genome Sequence of Cubamyces cubensis.</title>
        <authorList>
            <person name="Buettner E."/>
        </authorList>
    </citation>
    <scope>NUCLEOTIDE SEQUENCE</scope>
    <source>
        <strain evidence="2">MPL-01</strain>
    </source>
</reference>
<dbReference type="AlphaFoldDB" id="A0AAD7TIB3"/>
<accession>A0AAD7TIB3</accession>
<keyword evidence="3" id="KW-1185">Reference proteome</keyword>
<evidence type="ECO:0008006" key="4">
    <source>
        <dbReference type="Google" id="ProtNLM"/>
    </source>
</evidence>
<evidence type="ECO:0000256" key="1">
    <source>
        <dbReference type="SAM" id="MobiDB-lite"/>
    </source>
</evidence>